<accession>A0A840IGI3</accession>
<feature type="transmembrane region" description="Helical" evidence="6">
    <location>
        <begin position="495"/>
        <end position="514"/>
    </location>
</feature>
<evidence type="ECO:0000256" key="5">
    <source>
        <dbReference type="ARBA" id="ARBA00023136"/>
    </source>
</evidence>
<evidence type="ECO:0000256" key="3">
    <source>
        <dbReference type="ARBA" id="ARBA00022692"/>
    </source>
</evidence>
<keyword evidence="8" id="KW-1185">Reference proteome</keyword>
<feature type="transmembrane region" description="Helical" evidence="6">
    <location>
        <begin position="28"/>
        <end position="48"/>
    </location>
</feature>
<dbReference type="Proteomes" id="UP000585272">
    <property type="component" value="Unassembled WGS sequence"/>
</dbReference>
<dbReference type="GO" id="GO:0005886">
    <property type="term" value="C:plasma membrane"/>
    <property type="evidence" value="ECO:0007669"/>
    <property type="project" value="UniProtKB-SubCell"/>
</dbReference>
<dbReference type="AlphaFoldDB" id="A0A840IGI3"/>
<sequence>MSSSTASPGLFTRRATGLVREGRTRDALFYNLLWSSVGLTFAFFWLFAGFYPGASALLAFLIAAALGLPGAFLYAMLTQLMPRTGGDYVFNSRSLHPSIGFAGNFSYSVWLAIVIGVYSTYIAAYGFGAFGRMMAGFGAGDGWLSFGDWFGTRAGLFITGTAVLCLSAAIFAFGGVRLFFKIQIVAFSLYLLGAIVVPVLVGLFTSNATFVSNFNEYAAHFGVQDAAGKLAASATELGFAPAEFSFEMTLRAVSVFWFIFGFIFSSNYFAGEIRLAKRTHMYSMPGAVGLAVLVLLCMVPTFTHVVGYDYAAMFSLADPTAYGFGLGPAYPELIGIAAGSPVIGAIAIIGFTIALLTWLPQTLMLVSRNMFAWSFDNVMPAKLSQVDARTRSPLIAIGVMLVLSIGSTAIYSFTDWFSSIAALLGLTFPLLVTAIAGTLLPFRHPDLVASSPYSGKVLGIPVLTAVGSLAILGFGGAIAILLWDPASGVSLSENGGKIFLVAGIYLAGIAIWWISRAIRKRQGIDVDLAYRELPAA</sequence>
<dbReference type="InterPro" id="IPR050367">
    <property type="entry name" value="APC_superfamily"/>
</dbReference>
<dbReference type="PANTHER" id="PTHR42770:SF7">
    <property type="entry name" value="MEMBRANE PROTEIN"/>
    <property type="match status" value="1"/>
</dbReference>
<evidence type="ECO:0000256" key="2">
    <source>
        <dbReference type="ARBA" id="ARBA00022475"/>
    </source>
</evidence>
<evidence type="ECO:0000313" key="8">
    <source>
        <dbReference type="Proteomes" id="UP000585272"/>
    </source>
</evidence>
<feature type="transmembrane region" description="Helical" evidence="6">
    <location>
        <begin position="150"/>
        <end position="172"/>
    </location>
</feature>
<name>A0A840IGI3_9ACTN</name>
<protein>
    <submittedName>
        <fullName evidence="7">Amino acid transporter</fullName>
    </submittedName>
</protein>
<dbReference type="InterPro" id="IPR002293">
    <property type="entry name" value="AA/rel_permease1"/>
</dbReference>
<evidence type="ECO:0000313" key="7">
    <source>
        <dbReference type="EMBL" id="MBB4663303.1"/>
    </source>
</evidence>
<feature type="transmembrane region" description="Helical" evidence="6">
    <location>
        <begin position="420"/>
        <end position="442"/>
    </location>
</feature>
<feature type="transmembrane region" description="Helical" evidence="6">
    <location>
        <begin position="394"/>
        <end position="414"/>
    </location>
</feature>
<feature type="transmembrane region" description="Helical" evidence="6">
    <location>
        <begin position="462"/>
        <end position="483"/>
    </location>
</feature>
<comment type="subcellular location">
    <subcellularLocation>
        <location evidence="1">Cell membrane</location>
        <topology evidence="1">Multi-pass membrane protein</topology>
    </subcellularLocation>
</comment>
<gene>
    <name evidence="7" type="ORF">BDZ31_002892</name>
</gene>
<dbReference type="RefSeq" id="WP_183343023.1">
    <property type="nucleotide sequence ID" value="NZ_JACHNU010000003.1"/>
</dbReference>
<feature type="transmembrane region" description="Helical" evidence="6">
    <location>
        <begin position="54"/>
        <end position="77"/>
    </location>
</feature>
<evidence type="ECO:0000256" key="4">
    <source>
        <dbReference type="ARBA" id="ARBA00022989"/>
    </source>
</evidence>
<evidence type="ECO:0000256" key="1">
    <source>
        <dbReference type="ARBA" id="ARBA00004651"/>
    </source>
</evidence>
<dbReference type="PANTHER" id="PTHR42770">
    <property type="entry name" value="AMINO ACID TRANSPORTER-RELATED"/>
    <property type="match status" value="1"/>
</dbReference>
<dbReference type="GO" id="GO:0022857">
    <property type="term" value="F:transmembrane transporter activity"/>
    <property type="evidence" value="ECO:0007669"/>
    <property type="project" value="InterPro"/>
</dbReference>
<feature type="transmembrane region" description="Helical" evidence="6">
    <location>
        <begin position="109"/>
        <end position="130"/>
    </location>
</feature>
<keyword evidence="4 6" id="KW-1133">Transmembrane helix</keyword>
<dbReference type="EMBL" id="JACHNU010000003">
    <property type="protein sequence ID" value="MBB4663303.1"/>
    <property type="molecule type" value="Genomic_DNA"/>
</dbReference>
<keyword evidence="3 6" id="KW-0812">Transmembrane</keyword>
<feature type="transmembrane region" description="Helical" evidence="6">
    <location>
        <begin position="282"/>
        <end position="306"/>
    </location>
</feature>
<feature type="transmembrane region" description="Helical" evidence="6">
    <location>
        <begin position="333"/>
        <end position="359"/>
    </location>
</feature>
<feature type="transmembrane region" description="Helical" evidence="6">
    <location>
        <begin position="184"/>
        <end position="204"/>
    </location>
</feature>
<dbReference type="PIRSF" id="PIRSF006060">
    <property type="entry name" value="AA_transporter"/>
    <property type="match status" value="1"/>
</dbReference>
<evidence type="ECO:0000256" key="6">
    <source>
        <dbReference type="SAM" id="Phobius"/>
    </source>
</evidence>
<dbReference type="Gene3D" id="1.20.1740.10">
    <property type="entry name" value="Amino acid/polyamine transporter I"/>
    <property type="match status" value="1"/>
</dbReference>
<reference evidence="7 8" key="1">
    <citation type="submission" date="2020-08" db="EMBL/GenBank/DDBJ databases">
        <title>Genomic Encyclopedia of Archaeal and Bacterial Type Strains, Phase II (KMG-II): from individual species to whole genera.</title>
        <authorList>
            <person name="Goeker M."/>
        </authorList>
    </citation>
    <scope>NUCLEOTIDE SEQUENCE [LARGE SCALE GENOMIC DNA]</scope>
    <source>
        <strain evidence="7 8">DSM 23288</strain>
    </source>
</reference>
<feature type="transmembrane region" description="Helical" evidence="6">
    <location>
        <begin position="248"/>
        <end position="270"/>
    </location>
</feature>
<comment type="caution">
    <text evidence="7">The sequence shown here is derived from an EMBL/GenBank/DDBJ whole genome shotgun (WGS) entry which is preliminary data.</text>
</comment>
<keyword evidence="2" id="KW-1003">Cell membrane</keyword>
<proteinExistence type="predicted"/>
<keyword evidence="5 6" id="KW-0472">Membrane</keyword>
<organism evidence="7 8">
    <name type="scientific">Conexibacter arvalis</name>
    <dbReference type="NCBI Taxonomy" id="912552"/>
    <lineage>
        <taxon>Bacteria</taxon>
        <taxon>Bacillati</taxon>
        <taxon>Actinomycetota</taxon>
        <taxon>Thermoleophilia</taxon>
        <taxon>Solirubrobacterales</taxon>
        <taxon>Conexibacteraceae</taxon>
        <taxon>Conexibacter</taxon>
    </lineage>
</organism>
<dbReference type="Pfam" id="PF13520">
    <property type="entry name" value="AA_permease_2"/>
    <property type="match status" value="1"/>
</dbReference>